<dbReference type="PANTHER" id="PTHR30136">
    <property type="entry name" value="HELIX-TURN-HELIX TRANSCRIPTIONAL REGULATOR, ICLR FAMILY"/>
    <property type="match status" value="1"/>
</dbReference>
<evidence type="ECO:0000256" key="1">
    <source>
        <dbReference type="ARBA" id="ARBA00023015"/>
    </source>
</evidence>
<dbReference type="InterPro" id="IPR036388">
    <property type="entry name" value="WH-like_DNA-bd_sf"/>
</dbReference>
<evidence type="ECO:0000259" key="5">
    <source>
        <dbReference type="PROSITE" id="PS51078"/>
    </source>
</evidence>
<dbReference type="InterPro" id="IPR005471">
    <property type="entry name" value="Tscrpt_reg_IclR_N"/>
</dbReference>
<evidence type="ECO:0000313" key="6">
    <source>
        <dbReference type="EMBL" id="OWK30428.1"/>
    </source>
</evidence>
<dbReference type="InterPro" id="IPR014757">
    <property type="entry name" value="Tscrpt_reg_IclR_C"/>
</dbReference>
<keyword evidence="1" id="KW-0805">Transcription regulation</keyword>
<reference evidence="6 7" key="1">
    <citation type="submission" date="2017-03" db="EMBL/GenBank/DDBJ databases">
        <title>Genome sequence of Sphingomonas dokdonensis DSM 21029.</title>
        <authorList>
            <person name="Poehlein A."/>
            <person name="Wuebbeler J.H."/>
            <person name="Steinbuechel A."/>
            <person name="Daniel R."/>
        </authorList>
    </citation>
    <scope>NUCLEOTIDE SEQUENCE [LARGE SCALE GENOMIC DNA]</scope>
    <source>
        <strain evidence="6 7">DSM 21029</strain>
    </source>
</reference>
<dbReference type="RefSeq" id="WP_158212181.1">
    <property type="nucleotide sequence ID" value="NZ_NBBI01000003.1"/>
</dbReference>
<dbReference type="PROSITE" id="PS51078">
    <property type="entry name" value="ICLR_ED"/>
    <property type="match status" value="1"/>
</dbReference>
<dbReference type="SUPFAM" id="SSF55781">
    <property type="entry name" value="GAF domain-like"/>
    <property type="match status" value="1"/>
</dbReference>
<gene>
    <name evidence="6" type="primary">allR</name>
    <name evidence="6" type="ORF">SPDO_21150</name>
</gene>
<dbReference type="PROSITE" id="PS51077">
    <property type="entry name" value="HTH_ICLR"/>
    <property type="match status" value="1"/>
</dbReference>
<sequence>MRPVHSALEIVALIGQRQPIGVSAIARDTGLPKTTAHRVLQTLHAAGWIEPDANDGANWSLSIRAALAVGSAQRSTRQLHGAAFPIMEELRNTTGESVYLAVRDADTLALIERLDGRNPLAHAWPLWQRGPLHATSLGKSMLAHLDPAELESCLNATLPRMTRQTKTDRAAIEAELAVTRARGFATSFRENWPNENGVGAAIRNSRGEPTAAISISAPVDRVDEAQCIAWGPLLVAAARRISLGLTRG</sequence>
<feature type="domain" description="IclR-ED" evidence="5">
    <location>
        <begin position="65"/>
        <end position="247"/>
    </location>
</feature>
<protein>
    <submittedName>
        <fullName evidence="6">HTH-type transcriptional repressor AllR</fullName>
    </submittedName>
</protein>
<keyword evidence="2" id="KW-0238">DNA-binding</keyword>
<keyword evidence="3" id="KW-0804">Transcription</keyword>
<evidence type="ECO:0000256" key="3">
    <source>
        <dbReference type="ARBA" id="ARBA00023163"/>
    </source>
</evidence>
<organism evidence="6 7">
    <name type="scientific">Sphingomonas dokdonensis</name>
    <dbReference type="NCBI Taxonomy" id="344880"/>
    <lineage>
        <taxon>Bacteria</taxon>
        <taxon>Pseudomonadati</taxon>
        <taxon>Pseudomonadota</taxon>
        <taxon>Alphaproteobacteria</taxon>
        <taxon>Sphingomonadales</taxon>
        <taxon>Sphingomonadaceae</taxon>
        <taxon>Sphingomonas</taxon>
    </lineage>
</organism>
<dbReference type="AlphaFoldDB" id="A0A245ZKZ9"/>
<proteinExistence type="predicted"/>
<evidence type="ECO:0000313" key="7">
    <source>
        <dbReference type="Proteomes" id="UP000197290"/>
    </source>
</evidence>
<dbReference type="SMART" id="SM00346">
    <property type="entry name" value="HTH_ICLR"/>
    <property type="match status" value="1"/>
</dbReference>
<evidence type="ECO:0000259" key="4">
    <source>
        <dbReference type="PROSITE" id="PS51077"/>
    </source>
</evidence>
<keyword evidence="7" id="KW-1185">Reference proteome</keyword>
<dbReference type="InterPro" id="IPR050707">
    <property type="entry name" value="HTH_MetabolicPath_Reg"/>
</dbReference>
<dbReference type="SUPFAM" id="SSF46785">
    <property type="entry name" value="Winged helix' DNA-binding domain"/>
    <property type="match status" value="1"/>
</dbReference>
<dbReference type="EMBL" id="NBBI01000003">
    <property type="protein sequence ID" value="OWK30428.1"/>
    <property type="molecule type" value="Genomic_DNA"/>
</dbReference>
<accession>A0A245ZKZ9</accession>
<dbReference type="InterPro" id="IPR029016">
    <property type="entry name" value="GAF-like_dom_sf"/>
</dbReference>
<dbReference type="Gene3D" id="1.10.10.10">
    <property type="entry name" value="Winged helix-like DNA-binding domain superfamily/Winged helix DNA-binding domain"/>
    <property type="match status" value="1"/>
</dbReference>
<dbReference type="Proteomes" id="UP000197290">
    <property type="component" value="Unassembled WGS sequence"/>
</dbReference>
<dbReference type="GO" id="GO:0003700">
    <property type="term" value="F:DNA-binding transcription factor activity"/>
    <property type="evidence" value="ECO:0007669"/>
    <property type="project" value="TreeGrafter"/>
</dbReference>
<feature type="domain" description="HTH iclR-type" evidence="4">
    <location>
        <begin position="1"/>
        <end position="63"/>
    </location>
</feature>
<dbReference type="Pfam" id="PF01614">
    <property type="entry name" value="IclR_C"/>
    <property type="match status" value="1"/>
</dbReference>
<dbReference type="GO" id="GO:0045892">
    <property type="term" value="P:negative regulation of DNA-templated transcription"/>
    <property type="evidence" value="ECO:0007669"/>
    <property type="project" value="TreeGrafter"/>
</dbReference>
<dbReference type="Gene3D" id="3.30.450.40">
    <property type="match status" value="1"/>
</dbReference>
<dbReference type="PANTHER" id="PTHR30136:SF24">
    <property type="entry name" value="HTH-TYPE TRANSCRIPTIONAL REPRESSOR ALLR"/>
    <property type="match status" value="1"/>
</dbReference>
<dbReference type="InterPro" id="IPR036390">
    <property type="entry name" value="WH_DNA-bd_sf"/>
</dbReference>
<comment type="caution">
    <text evidence="6">The sequence shown here is derived from an EMBL/GenBank/DDBJ whole genome shotgun (WGS) entry which is preliminary data.</text>
</comment>
<dbReference type="Pfam" id="PF09339">
    <property type="entry name" value="HTH_IclR"/>
    <property type="match status" value="1"/>
</dbReference>
<evidence type="ECO:0000256" key="2">
    <source>
        <dbReference type="ARBA" id="ARBA00023125"/>
    </source>
</evidence>
<name>A0A245ZKZ9_9SPHN</name>
<dbReference type="GO" id="GO:0003677">
    <property type="term" value="F:DNA binding"/>
    <property type="evidence" value="ECO:0007669"/>
    <property type="project" value="UniProtKB-KW"/>
</dbReference>
<dbReference type="OrthoDB" id="9807558at2"/>